<feature type="signal peptide" evidence="2">
    <location>
        <begin position="1"/>
        <end position="19"/>
    </location>
</feature>
<dbReference type="EMBL" id="CP129968">
    <property type="protein sequence ID" value="WNB18117.1"/>
    <property type="molecule type" value="Genomic_DNA"/>
</dbReference>
<sequence length="1604" mass="180777">MKSLLICILVLFSFTFSYAQDDENTDVVSTPNFLQTVQLDLSELKSEKGESVSLFFQNYWNKPNFFTKANKDLIQEIYNRMREDNLSVKDFRLPFISTLSGASSNLKDPAKAINSFLEIAEKAYDELDNNQFKIILNKAEQILEKKAIYYSRYYQVAFNGGSVSFEWDKEPEQIPVEETPVEEAKETSSEWGSESNDDWGSSEDAWGSSDSSWGDDSWGSENNETANNSTSTEEDEGIDLTAFAEPMPILEGPVVKLKNINLRFFNTVDSIKINGVTGSLELIGNTFVAETGTLTWEHLGKDPKELNAEFSDFTFEVNEKEFSAEQVTLNYPEILSEPVKGLIDFKVENNSNGEVNYPFFQSYKSGYDLNFVKKEGLYLKGGITVKGTTLTTAANNKNLGSLELQGAAVKKFRAESREFIYKDSSFSSDISSVSIYQRKDSIYHPGLTFSYDINNNSINLLKKKGDFKNTPFYASYFNMDFTADKLTWDMDTTILDISILIAGNRVPALFESAEYYNEYRYSSLSGLYRFHALQVTVNYSREIRSNDFYLNEMADYTKIEEKKLRSGMKLLMQNGFIKFDIISGKIEVLDKAYHYVDSRWGRKDYDNIQITSVASGLPNGKLNLDKGTLDIVGVEEFIINDKLGVSVEPDSGKVVLRKNRDIQFDGIVYAGNYQYIGEEFRMDYDSFLISMPQIDNIKFNLATDDDNKRSNKEQIQNQLVETAGVLYINEPNNKSAQKEYPKYPVFNATKGATVYFLGEEILNGVYDQSLYFIIPPFEIDSVSSSDPNSIAFDGVFHSGDIFPEFEEKLRVMPDKSLGFDHPLPDEGIDLLDGEATFYGKIRLDNQGLRGGDRIEYLSSSIRSENFTFFKDSITAVGTYATIDPGDWEGVSFPQLEIANFDMRWLTAKDSLYMTNRSDPFKMYNETASLEGRTIISKKGLFGEGDMTTRGSNTSSKEYSFKEDGFSARHAAFRIESTDTIPALSSDDVRLDFDFEANTATINPEIEGDAALDFPYASYKTSIPSALWKLDEKVVEMTKPADINIRNSYFYSTNPDQDSLVFNATKAVYDIESQALNVSGIPYITVADANITPSGGEVIIGENGEINKLYNATLELDTLTGYHNLYDAEIEIASRNKFSGNATYRYVNSVGDTFSIKMGEFSLEPIPDASKNDKQLRTVSSGVVRKEDRLLMSPGMFFKGDVTMYADKPALELKGYIQPDLRDIPNYDTWIAYTSDGSAKEVVIDFDNSTTEMGEPLQAGIHFDNVSNQLYATFMTEKRDFTDADFFKPSGLLTYNANGNQFVIESKGRKSGTSYAGKYFAYNEEDQKLEFEGPFKFMNSRKEAEFNSAGSGSGDLLNQEFIFNLMMTVEFDLPNGFTQIIGNDMIEVIQRLGLPESTKDLDRLLPKLAEIAGNSAAKRYEEYIFNEYIPLHALSSNLTKTLVLNNLDMKWSDMEQAWYSVGKIGFSNTGAQDINANVDGFVEIQKKEMGSAIKLFLQVSPSCWYFFHYEQDRLIFFSSNAGANDLITKKSKADKAKFGEFVFLTGDKSEVISFIEEYRRKYFDIDAPYYLEMASEASSGAAAPVNSNPTPTQEPTPAEDDDDGF</sequence>
<dbReference type="Proteomes" id="UP001232019">
    <property type="component" value="Chromosome"/>
</dbReference>
<gene>
    <name evidence="3" type="ORF">QYS47_29270</name>
</gene>
<feature type="region of interest" description="Disordered" evidence="1">
    <location>
        <begin position="171"/>
        <end position="235"/>
    </location>
</feature>
<evidence type="ECO:0000256" key="2">
    <source>
        <dbReference type="SAM" id="SignalP"/>
    </source>
</evidence>
<accession>A0AA51ZWN4</accession>
<protein>
    <submittedName>
        <fullName evidence="3">Uncharacterized protein</fullName>
    </submittedName>
</protein>
<dbReference type="RefSeq" id="WP_322347659.1">
    <property type="nucleotide sequence ID" value="NZ_CP129968.2"/>
</dbReference>
<evidence type="ECO:0000256" key="1">
    <source>
        <dbReference type="SAM" id="MobiDB-lite"/>
    </source>
</evidence>
<feature type="chain" id="PRO_5041251474" evidence="2">
    <location>
        <begin position="20"/>
        <end position="1604"/>
    </location>
</feature>
<name>A0AA51ZWN4_9BACT</name>
<organism evidence="3">
    <name type="scientific">Marivirga arenosa</name>
    <dbReference type="NCBI Taxonomy" id="3059076"/>
    <lineage>
        <taxon>Bacteria</taxon>
        <taxon>Pseudomonadati</taxon>
        <taxon>Bacteroidota</taxon>
        <taxon>Cytophagia</taxon>
        <taxon>Cytophagales</taxon>
        <taxon>Marivirgaceae</taxon>
        <taxon>Marivirga</taxon>
    </lineage>
</organism>
<feature type="compositionally biased region" description="Polar residues" evidence="1">
    <location>
        <begin position="1584"/>
        <end position="1594"/>
    </location>
</feature>
<feature type="compositionally biased region" description="Low complexity" evidence="1">
    <location>
        <begin position="202"/>
        <end position="231"/>
    </location>
</feature>
<proteinExistence type="predicted"/>
<dbReference type="KEGG" id="marp:QYS47_29270"/>
<keyword evidence="2" id="KW-0732">Signal</keyword>
<reference evidence="3" key="1">
    <citation type="submission" date="2023-08" db="EMBL/GenBank/DDBJ databases">
        <title>Comparative genomics and taxonomic characterization of three novel marine species of genus Marivirga.</title>
        <authorList>
            <person name="Muhammad N."/>
            <person name="Kim S.-G."/>
        </authorList>
    </citation>
    <scope>NUCLEOTIDE SEQUENCE</scope>
    <source>
        <strain evidence="3">BKB1-2</strain>
    </source>
</reference>
<evidence type="ECO:0000313" key="3">
    <source>
        <dbReference type="EMBL" id="WNB18117.1"/>
    </source>
</evidence>
<feature type="region of interest" description="Disordered" evidence="1">
    <location>
        <begin position="1580"/>
        <end position="1604"/>
    </location>
</feature>